<reference evidence="6" key="1">
    <citation type="submission" date="2018-08" db="EMBL/GenBank/DDBJ databases">
        <authorList>
            <person name="Rossello M."/>
        </authorList>
    </citation>
    <scope>NUCLEOTIDE SEQUENCE [LARGE SCALE GENOMIC DNA]</scope>
    <source>
        <strain evidence="6">cv. Chinese Spring</strain>
    </source>
</reference>
<name>A0A3B6DJ40_WHEAT</name>
<dbReference type="EC" id="3.1.1.-" evidence="5"/>
<evidence type="ECO:0000256" key="4">
    <source>
        <dbReference type="ARBA" id="ARBA00022512"/>
    </source>
</evidence>
<accession>A0A3B6DJ40</accession>
<evidence type="ECO:0000313" key="7">
    <source>
        <dbReference type="Proteomes" id="UP000019116"/>
    </source>
</evidence>
<dbReference type="Gramene" id="TraesPARA_EIv1.0_0730820.2">
    <property type="protein sequence ID" value="TraesPARA_EIv1.0_0730820.2.CDS"/>
    <property type="gene ID" value="TraesPARA_EIv1.0_0730820"/>
</dbReference>
<feature type="chain" id="PRO_5043075822" description="Pectin acetylesterase" evidence="5">
    <location>
        <begin position="27"/>
        <end position="442"/>
    </location>
</feature>
<comment type="similarity">
    <text evidence="3 5">Belongs to the pectinacetylesterase family.</text>
</comment>
<dbReference type="EnsemblPlants" id="TraesCS2D02G433700.2">
    <property type="protein sequence ID" value="TraesCS2D02G433700.2"/>
    <property type="gene ID" value="TraesCS2D02G433700"/>
</dbReference>
<gene>
    <name evidence="6" type="primary">LOC123054402</name>
</gene>
<dbReference type="InterPro" id="IPR004963">
    <property type="entry name" value="PAE/NOTUM"/>
</dbReference>
<dbReference type="STRING" id="4565.A0A3B6DJ40"/>
<comment type="function">
    <text evidence="1 5">Hydrolyzes acetyl esters in homogalacturonan regions of pectin. In type I primary cell wall, galacturonic acid residues of pectin can be acetylated at the O-2 and O-3 positions. Decreasing the degree of acetylation of pectin gels in vitro alters their physical properties.</text>
</comment>
<feature type="signal peptide" evidence="5">
    <location>
        <begin position="1"/>
        <end position="26"/>
    </location>
</feature>
<dbReference type="GO" id="GO:0071555">
    <property type="term" value="P:cell wall organization"/>
    <property type="evidence" value="ECO:0007669"/>
    <property type="project" value="UniProtKB-KW"/>
</dbReference>
<organism evidence="6">
    <name type="scientific">Triticum aestivum</name>
    <name type="common">Wheat</name>
    <dbReference type="NCBI Taxonomy" id="4565"/>
    <lineage>
        <taxon>Eukaryota</taxon>
        <taxon>Viridiplantae</taxon>
        <taxon>Streptophyta</taxon>
        <taxon>Embryophyta</taxon>
        <taxon>Tracheophyta</taxon>
        <taxon>Spermatophyta</taxon>
        <taxon>Magnoliopsida</taxon>
        <taxon>Liliopsida</taxon>
        <taxon>Poales</taxon>
        <taxon>Poaceae</taxon>
        <taxon>BOP clade</taxon>
        <taxon>Pooideae</taxon>
        <taxon>Triticodae</taxon>
        <taxon>Triticeae</taxon>
        <taxon>Triticinae</taxon>
        <taxon>Triticum</taxon>
    </lineage>
</organism>
<dbReference type="GO" id="GO:0016787">
    <property type="term" value="F:hydrolase activity"/>
    <property type="evidence" value="ECO:0007669"/>
    <property type="project" value="UniProtKB-KW"/>
</dbReference>
<dbReference type="OrthoDB" id="2015280at2759"/>
<reference evidence="6" key="2">
    <citation type="submission" date="2018-10" db="UniProtKB">
        <authorList>
            <consortium name="EnsemblPlants"/>
        </authorList>
    </citation>
    <scope>IDENTIFICATION</scope>
</reference>
<dbReference type="SUPFAM" id="SSF53474">
    <property type="entry name" value="alpha/beta-Hydrolases"/>
    <property type="match status" value="1"/>
</dbReference>
<keyword evidence="5" id="KW-0964">Secreted</keyword>
<comment type="subcellular location">
    <subcellularLocation>
        <location evidence="2 5">Secreted</location>
        <location evidence="2 5">Cell wall</location>
    </subcellularLocation>
</comment>
<keyword evidence="7" id="KW-1185">Reference proteome</keyword>
<keyword evidence="5" id="KW-0732">Signal</keyword>
<dbReference type="Gramene" id="TraesCS2D03G0976200.1">
    <property type="protein sequence ID" value="TraesCS2D03G0976200.1.CDS"/>
    <property type="gene ID" value="TraesCS2D03G0976200"/>
</dbReference>
<evidence type="ECO:0000256" key="3">
    <source>
        <dbReference type="ARBA" id="ARBA00005784"/>
    </source>
</evidence>
<keyword evidence="5" id="KW-0378">Hydrolase</keyword>
<dbReference type="InterPro" id="IPR029058">
    <property type="entry name" value="AB_hydrolase_fold"/>
</dbReference>
<dbReference type="Pfam" id="PF03283">
    <property type="entry name" value="PAE"/>
    <property type="match status" value="2"/>
</dbReference>
<evidence type="ECO:0000256" key="1">
    <source>
        <dbReference type="ARBA" id="ARBA00003534"/>
    </source>
</evidence>
<dbReference type="Proteomes" id="UP000019116">
    <property type="component" value="Chromosome 2D"/>
</dbReference>
<proteinExistence type="inferred from homology"/>
<dbReference type="PaxDb" id="4565-Traes_2AL_6A0320615.1"/>
<protein>
    <recommendedName>
        <fullName evidence="5">Pectin acetylesterase</fullName>
        <ecNumber evidence="5">3.1.1.-</ecNumber>
    </recommendedName>
</protein>
<dbReference type="AlphaFoldDB" id="A0A3B6DJ40"/>
<keyword evidence="5" id="KW-0961">Cell wall biogenesis/degradation</keyword>
<evidence type="ECO:0000313" key="6">
    <source>
        <dbReference type="EnsemblPlants" id="TraesCS2D02G433700.2"/>
    </source>
</evidence>
<dbReference type="PANTHER" id="PTHR21562:SF67">
    <property type="entry name" value="PECTIN ACETYLESTERASE"/>
    <property type="match status" value="1"/>
</dbReference>
<dbReference type="SMR" id="A0A3B6DJ40"/>
<dbReference type="Gramene" id="TraesRN2D0101030700.1">
    <property type="protein sequence ID" value="TraesRN2D0101030700.1"/>
    <property type="gene ID" value="TraesRN2D0101030700"/>
</dbReference>
<sequence length="442" mass="48448">MMAFGLPRAAAVVTLVLGLAAASAMADDVEMVFLKSAVAKGAVCLDGSAPVYHFSPGSGTGANNWIVHMEGGGWCKTPEECVIRKGNFRGSSKFMKPLSFSGILGGSQQFNPDFYNWNRVKVRYCDGSSFTGDVEEVDSKTNLHFRGARVWDAIIEDLLNKGMSKAKSAILSGCSAGGLAAVLHCDKFKDLLPPSAFVKCVSDAGYFIDGTDITGSKFVRTSFKNVVTLHGSVKNLPSSCTSRVSPELCFFPQHVLPTMKTPLFILNAAYDSWQIRNILVPSAADKKKEWAKCKVDIKGCSSSQLVTLQHFRDEFLSALPKPEQSPKIGMFIDSCFAHCQSGAQDSWNADGSPSIQKMVRLAVLKLAQQFRTIQFQTILNQGRFSEKCAKPRSQLSLSMIYFHICLQRIGKAVGDWYFDRAVSQRVDCPYPCNQSCIDNEDD</sequence>
<dbReference type="PANTHER" id="PTHR21562">
    <property type="entry name" value="NOTUM-RELATED"/>
    <property type="match status" value="1"/>
</dbReference>
<evidence type="ECO:0000256" key="5">
    <source>
        <dbReference type="RuleBase" id="RU363114"/>
    </source>
</evidence>
<evidence type="ECO:0000256" key="2">
    <source>
        <dbReference type="ARBA" id="ARBA00004191"/>
    </source>
</evidence>
<dbReference type="Gramene" id="TraesCS2D02G433700.2">
    <property type="protein sequence ID" value="TraesCS2D02G433700.2"/>
    <property type="gene ID" value="TraesCS2D02G433700"/>
</dbReference>
<keyword evidence="4 5" id="KW-0134">Cell wall</keyword>